<gene>
    <name evidence="3" type="ORF">PGTUg99_004568</name>
    <name evidence="2" type="ORF">PGTUg99_012423</name>
</gene>
<dbReference type="EMBL" id="VDEP01000483">
    <property type="protein sequence ID" value="KAA1070903.1"/>
    <property type="molecule type" value="Genomic_DNA"/>
</dbReference>
<feature type="compositionally biased region" description="Basic and acidic residues" evidence="1">
    <location>
        <begin position="27"/>
        <end position="41"/>
    </location>
</feature>
<protein>
    <submittedName>
        <fullName evidence="3">Uncharacterized protein</fullName>
    </submittedName>
</protein>
<evidence type="ECO:0000313" key="2">
    <source>
        <dbReference type="EMBL" id="KAA1070903.1"/>
    </source>
</evidence>
<reference evidence="3 4" key="1">
    <citation type="submission" date="2019-05" db="EMBL/GenBank/DDBJ databases">
        <title>Emergence of the Ug99 lineage of the wheat stem rust pathogen through somatic hybridization.</title>
        <authorList>
            <person name="Li F."/>
            <person name="Upadhyaya N.M."/>
            <person name="Sperschneider J."/>
            <person name="Matny O."/>
            <person name="Nguyen-Phuc H."/>
            <person name="Mago R."/>
            <person name="Raley C."/>
            <person name="Miller M.E."/>
            <person name="Silverstein K.A.T."/>
            <person name="Henningsen E."/>
            <person name="Hirsch C.D."/>
            <person name="Visser B."/>
            <person name="Pretorius Z.A."/>
            <person name="Steffenson B.J."/>
            <person name="Schwessinger B."/>
            <person name="Dodds P.N."/>
            <person name="Figueroa M."/>
        </authorList>
    </citation>
    <scope>NUCLEOTIDE SEQUENCE [LARGE SCALE GENOMIC DNA]</scope>
    <source>
        <strain evidence="3 4">Ug99</strain>
    </source>
</reference>
<accession>A0A5B0QGS8</accession>
<organism evidence="3 4">
    <name type="scientific">Puccinia graminis f. sp. tritici</name>
    <dbReference type="NCBI Taxonomy" id="56615"/>
    <lineage>
        <taxon>Eukaryota</taxon>
        <taxon>Fungi</taxon>
        <taxon>Dikarya</taxon>
        <taxon>Basidiomycota</taxon>
        <taxon>Pucciniomycotina</taxon>
        <taxon>Pucciniomycetes</taxon>
        <taxon>Pucciniales</taxon>
        <taxon>Pucciniaceae</taxon>
        <taxon>Puccinia</taxon>
    </lineage>
</organism>
<evidence type="ECO:0000256" key="1">
    <source>
        <dbReference type="SAM" id="MobiDB-lite"/>
    </source>
</evidence>
<sequence length="88" mass="10012">MTDQAELDLIPSFPTLNHHLTEGTNPKTDKRPATEPEEHPDSRHRHPRNPFEAGDPTHARFTTDPVRSDLIRSDPIRNAKIGTWGKKL</sequence>
<dbReference type="AlphaFoldDB" id="A0A5B0QGS8"/>
<dbReference type="Proteomes" id="UP000325313">
    <property type="component" value="Unassembled WGS sequence"/>
</dbReference>
<feature type="region of interest" description="Disordered" evidence="1">
    <location>
        <begin position="1"/>
        <end position="73"/>
    </location>
</feature>
<dbReference type="EMBL" id="VDEP01000278">
    <property type="protein sequence ID" value="KAA1112352.1"/>
    <property type="molecule type" value="Genomic_DNA"/>
</dbReference>
<name>A0A5B0QGS8_PUCGR</name>
<comment type="caution">
    <text evidence="3">The sequence shown here is derived from an EMBL/GenBank/DDBJ whole genome shotgun (WGS) entry which is preliminary data.</text>
</comment>
<evidence type="ECO:0000313" key="4">
    <source>
        <dbReference type="Proteomes" id="UP000325313"/>
    </source>
</evidence>
<evidence type="ECO:0000313" key="3">
    <source>
        <dbReference type="EMBL" id="KAA1112352.1"/>
    </source>
</evidence>
<proteinExistence type="predicted"/>